<reference evidence="1 2" key="1">
    <citation type="submission" date="2019-10" db="EMBL/GenBank/DDBJ databases">
        <authorList>
            <person name="Palmer J.M."/>
        </authorList>
    </citation>
    <scope>NUCLEOTIDE SEQUENCE [LARGE SCALE GENOMIC DNA]</scope>
    <source>
        <strain evidence="1 2">TWF730</strain>
    </source>
</reference>
<comment type="caution">
    <text evidence="1">The sequence shown here is derived from an EMBL/GenBank/DDBJ whole genome shotgun (WGS) entry which is preliminary data.</text>
</comment>
<sequence length="142" mass="15842">MSMERFYPPTPEMLKAHEGQVFWGGVFIDPRKYSSSSSDNSIPYNCPRSQYGYFTNSQLPKHGSVAPKPIKVTPPAPVARPEVGFKTFQEYVQARGHDCPSYIPYNGAAKAVQFPSMQSMGYEKQASRSFWSSLCGCFCGGY</sequence>
<gene>
    <name evidence="1" type="ORF">TWF730_005027</name>
</gene>
<proteinExistence type="predicted"/>
<accession>A0AAV9VKD0</accession>
<name>A0AAV9VKD0_9PEZI</name>
<organism evidence="1 2">
    <name type="scientific">Orbilia blumenaviensis</name>
    <dbReference type="NCBI Taxonomy" id="1796055"/>
    <lineage>
        <taxon>Eukaryota</taxon>
        <taxon>Fungi</taxon>
        <taxon>Dikarya</taxon>
        <taxon>Ascomycota</taxon>
        <taxon>Pezizomycotina</taxon>
        <taxon>Orbiliomycetes</taxon>
        <taxon>Orbiliales</taxon>
        <taxon>Orbiliaceae</taxon>
        <taxon>Orbilia</taxon>
    </lineage>
</organism>
<protein>
    <submittedName>
        <fullName evidence="1">Uncharacterized protein</fullName>
    </submittedName>
</protein>
<evidence type="ECO:0000313" key="1">
    <source>
        <dbReference type="EMBL" id="KAK6361292.1"/>
    </source>
</evidence>
<keyword evidence="2" id="KW-1185">Reference proteome</keyword>
<dbReference type="Proteomes" id="UP001373714">
    <property type="component" value="Unassembled WGS sequence"/>
</dbReference>
<dbReference type="AlphaFoldDB" id="A0AAV9VKD0"/>
<evidence type="ECO:0000313" key="2">
    <source>
        <dbReference type="Proteomes" id="UP001373714"/>
    </source>
</evidence>
<dbReference type="EMBL" id="JAVHNS010000002">
    <property type="protein sequence ID" value="KAK6361292.1"/>
    <property type="molecule type" value="Genomic_DNA"/>
</dbReference>